<feature type="compositionally biased region" description="Basic and acidic residues" evidence="1">
    <location>
        <begin position="89"/>
        <end position="98"/>
    </location>
</feature>
<evidence type="ECO:0000256" key="1">
    <source>
        <dbReference type="SAM" id="MobiDB-lite"/>
    </source>
</evidence>
<feature type="transmembrane region" description="Helical" evidence="2">
    <location>
        <begin position="20"/>
        <end position="40"/>
    </location>
</feature>
<dbReference type="AlphaFoldDB" id="A0AAD1P3Q8"/>
<accession>A0AAD1P3Q8</accession>
<proteinExistence type="predicted"/>
<evidence type="ECO:0000313" key="3">
    <source>
        <dbReference type="EMBL" id="BDN98916.1"/>
    </source>
</evidence>
<evidence type="ECO:0000256" key="2">
    <source>
        <dbReference type="SAM" id="Phobius"/>
    </source>
</evidence>
<sequence length="98" mass="10930">MLQHFINAQGLRHRRGLLWAHVQAGIALLTYVGLPSHFPLTQAQRLMRAMQDTFPAVVAASHRPRIVAIFTAQVTSLQKQSQATARPVDAGERNDLTY</sequence>
<dbReference type="EMBL" id="AP026382">
    <property type="protein sequence ID" value="BDN98916.1"/>
    <property type="molecule type" value="Genomic_DNA"/>
</dbReference>
<reference evidence="3" key="1">
    <citation type="submission" date="2022-07" db="EMBL/GenBank/DDBJ databases">
        <title>Complete genome sequence of carbapenem-resistant Citrobacter spp. in Japan.</title>
        <authorList>
            <person name="Maehana S."/>
            <person name="Suzuki M."/>
            <person name="Kitasato H."/>
        </authorList>
    </citation>
    <scope>NUCLEOTIDE SEQUENCE</scope>
    <source>
        <strain evidence="3">KAM621</strain>
    </source>
</reference>
<keyword evidence="2" id="KW-1133">Transmembrane helix</keyword>
<organism evidence="3 4">
    <name type="scientific">Citrobacter braakii</name>
    <dbReference type="NCBI Taxonomy" id="57706"/>
    <lineage>
        <taxon>Bacteria</taxon>
        <taxon>Pseudomonadati</taxon>
        <taxon>Pseudomonadota</taxon>
        <taxon>Gammaproteobacteria</taxon>
        <taxon>Enterobacterales</taxon>
        <taxon>Enterobacteriaceae</taxon>
        <taxon>Citrobacter</taxon>
        <taxon>Citrobacter freundii complex</taxon>
    </lineage>
</organism>
<keyword evidence="2" id="KW-0472">Membrane</keyword>
<dbReference type="Proteomes" id="UP001058317">
    <property type="component" value="Chromosome"/>
</dbReference>
<feature type="region of interest" description="Disordered" evidence="1">
    <location>
        <begin position="77"/>
        <end position="98"/>
    </location>
</feature>
<evidence type="ECO:0000313" key="4">
    <source>
        <dbReference type="Proteomes" id="UP001058317"/>
    </source>
</evidence>
<protein>
    <submittedName>
        <fullName evidence="3">Uncharacterized protein</fullName>
    </submittedName>
</protein>
<name>A0AAD1P3Q8_CITBR</name>
<keyword evidence="2" id="KW-0812">Transmembrane</keyword>
<gene>
    <name evidence="3" type="ORF">KAM621c_40210</name>
</gene>